<feature type="compositionally biased region" description="Basic residues" evidence="2">
    <location>
        <begin position="1096"/>
        <end position="1115"/>
    </location>
</feature>
<feature type="coiled-coil region" evidence="1">
    <location>
        <begin position="424"/>
        <end position="451"/>
    </location>
</feature>
<name>A0A6A6T8J6_9PLEO</name>
<evidence type="ECO:0000256" key="2">
    <source>
        <dbReference type="SAM" id="MobiDB-lite"/>
    </source>
</evidence>
<dbReference type="SMART" id="SM00382">
    <property type="entry name" value="AAA"/>
    <property type="match status" value="1"/>
</dbReference>
<protein>
    <recommendedName>
        <fullName evidence="3">AAA+ ATPase domain-containing protein</fullName>
    </recommendedName>
</protein>
<dbReference type="PANTHER" id="PTHR46411">
    <property type="entry name" value="FAMILY ATPASE, PUTATIVE-RELATED"/>
    <property type="match status" value="1"/>
</dbReference>
<dbReference type="Gene3D" id="1.20.120.1020">
    <property type="entry name" value="Prion-inhibition and propagation, HeLo domain"/>
    <property type="match status" value="1"/>
</dbReference>
<proteinExistence type="predicted"/>
<organism evidence="4 5">
    <name type="scientific">Lophiostoma macrostomum CBS 122681</name>
    <dbReference type="NCBI Taxonomy" id="1314788"/>
    <lineage>
        <taxon>Eukaryota</taxon>
        <taxon>Fungi</taxon>
        <taxon>Dikarya</taxon>
        <taxon>Ascomycota</taxon>
        <taxon>Pezizomycotina</taxon>
        <taxon>Dothideomycetes</taxon>
        <taxon>Pleosporomycetidae</taxon>
        <taxon>Pleosporales</taxon>
        <taxon>Lophiostomataceae</taxon>
        <taxon>Lophiostoma</taxon>
    </lineage>
</organism>
<feature type="region of interest" description="Disordered" evidence="2">
    <location>
        <begin position="1060"/>
        <end position="1080"/>
    </location>
</feature>
<feature type="region of interest" description="Disordered" evidence="2">
    <location>
        <begin position="1096"/>
        <end position="1125"/>
    </location>
</feature>
<dbReference type="InterPro" id="IPR056599">
    <property type="entry name" value="AAA_lid_fung"/>
</dbReference>
<dbReference type="OrthoDB" id="10042665at2759"/>
<dbReference type="Pfam" id="PF22942">
    <property type="entry name" value="DUF7025"/>
    <property type="match status" value="1"/>
</dbReference>
<dbReference type="Pfam" id="PF14479">
    <property type="entry name" value="HeLo"/>
    <property type="match status" value="1"/>
</dbReference>
<dbReference type="Pfam" id="PF00004">
    <property type="entry name" value="AAA"/>
    <property type="match status" value="1"/>
</dbReference>
<evidence type="ECO:0000256" key="1">
    <source>
        <dbReference type="SAM" id="Coils"/>
    </source>
</evidence>
<dbReference type="GO" id="GO:0016887">
    <property type="term" value="F:ATP hydrolysis activity"/>
    <property type="evidence" value="ECO:0007669"/>
    <property type="project" value="InterPro"/>
</dbReference>
<dbReference type="PANTHER" id="PTHR46411:SF3">
    <property type="entry name" value="AAA+ ATPASE DOMAIN-CONTAINING PROTEIN"/>
    <property type="match status" value="1"/>
</dbReference>
<dbReference type="Pfam" id="PF23232">
    <property type="entry name" value="AAA_lid_13"/>
    <property type="match status" value="1"/>
</dbReference>
<reference evidence="4" key="1">
    <citation type="journal article" date="2020" name="Stud. Mycol.">
        <title>101 Dothideomycetes genomes: a test case for predicting lifestyles and emergence of pathogens.</title>
        <authorList>
            <person name="Haridas S."/>
            <person name="Albert R."/>
            <person name="Binder M."/>
            <person name="Bloem J."/>
            <person name="Labutti K."/>
            <person name="Salamov A."/>
            <person name="Andreopoulos B."/>
            <person name="Baker S."/>
            <person name="Barry K."/>
            <person name="Bills G."/>
            <person name="Bluhm B."/>
            <person name="Cannon C."/>
            <person name="Castanera R."/>
            <person name="Culley D."/>
            <person name="Daum C."/>
            <person name="Ezra D."/>
            <person name="Gonzalez J."/>
            <person name="Henrissat B."/>
            <person name="Kuo A."/>
            <person name="Liang C."/>
            <person name="Lipzen A."/>
            <person name="Lutzoni F."/>
            <person name="Magnuson J."/>
            <person name="Mondo S."/>
            <person name="Nolan M."/>
            <person name="Ohm R."/>
            <person name="Pangilinan J."/>
            <person name="Park H.-J."/>
            <person name="Ramirez L."/>
            <person name="Alfaro M."/>
            <person name="Sun H."/>
            <person name="Tritt A."/>
            <person name="Yoshinaga Y."/>
            <person name="Zwiers L.-H."/>
            <person name="Turgeon B."/>
            <person name="Goodwin S."/>
            <person name="Spatafora J."/>
            <person name="Crous P."/>
            <person name="Grigoriev I."/>
        </authorList>
    </citation>
    <scope>NUCLEOTIDE SEQUENCE</scope>
    <source>
        <strain evidence="4">CBS 122681</strain>
    </source>
</reference>
<evidence type="ECO:0000313" key="5">
    <source>
        <dbReference type="Proteomes" id="UP000799324"/>
    </source>
</evidence>
<dbReference type="CDD" id="cd19481">
    <property type="entry name" value="RecA-like_protease"/>
    <property type="match status" value="1"/>
</dbReference>
<keyword evidence="5" id="KW-1185">Reference proteome</keyword>
<dbReference type="InterPro" id="IPR054289">
    <property type="entry name" value="DUF7025"/>
</dbReference>
<evidence type="ECO:0000259" key="3">
    <source>
        <dbReference type="SMART" id="SM00382"/>
    </source>
</evidence>
<feature type="domain" description="AAA+ ATPase" evidence="3">
    <location>
        <begin position="810"/>
        <end position="935"/>
    </location>
</feature>
<feature type="compositionally biased region" description="Polar residues" evidence="2">
    <location>
        <begin position="1064"/>
        <end position="1073"/>
    </location>
</feature>
<dbReference type="InterPro" id="IPR038305">
    <property type="entry name" value="HeLo_sf"/>
</dbReference>
<keyword evidence="1" id="KW-0175">Coiled coil</keyword>
<dbReference type="Proteomes" id="UP000799324">
    <property type="component" value="Unassembled WGS sequence"/>
</dbReference>
<sequence>MAEVIGLAVGFVGLAGLFSTCVDCFKLVQVYDSRTRDYRILQDALDNQQFHFMVWGMACGFMDQERPNTRFDDPMSAARNRRIESTLECVQSLLTNGDDLKKKYGLKVHRAPAGAKMIEGPPPSAFSKVFQTTKDFWNTSLQRKDQMSGSVRWVVHDKERFEQLVQNLRDFLEDLAKFTSDMGVTESQRLIVKYELEMIDDETSLKAIAEASACDDGDDLVSHAASRRLSKVRAQSVANQSVAFDDSVSMASQRQYAPSISTLVEEDDEGVAQELGVTRVPLSQWRKVKTRAGIVPWLKVLIVGTGPPASSSSELEDNIKTLSRTDTLDADWEPTSTDRPIRLAINSRTLLDVLRKVIGYRFSPKRNVLVHPFKPLLVFDTELSRFLMDTQRMLAKLKSLRDTAPDDGDAAHLLRPDGAQHDGDQTLSSRIEKAERIIQELECLFAFINDDMQELFNIRRQIREQSLQKITFENLWLLFQPGIVVSSSDTISDNESSGFRIMHVTGGRQIIDQDNYSKSEVVDNTELPDQDTQDGYAMMSSRECTDFVIDCFYMDFDGIAYGPRPQKFSIAEFSGERDIISLPVFPASKDVVGNLVERGMRYRDGVQKSLFLYAGPTLTEWDIGHSNICAFCARNPTYEQLQGQVIIDHNAAIEQCRSSGCNWTPSFGGGVIAKPSIANKREVFETVDCSIPNCRTCTDVFDDAVVDLHLRDKFVRSSRRLKSLQKHELEDEDLVLLTHRLCGYSLNNRRWYPLTVTSLLPFEQPSRGLDDLVIPQRNKDMLSALVEMQSRDSQLVPRDRGSDLILGKGQGTLILLHGAPGTGKTFTAEVIAARLHRPLFAIRMADLGSTSRELEENLTKFMKLAQRWNCILLLNDADVVVAARTRTDREGSNITTVFLDTLEYFTGILVLTTNRVGAFDESLRSRIHLALRYPPLDRKATQKLWEGSLRNLMQEQDFYVNASAKEYIRSRAIRDKPQWNGREIRNVISTAAALARTERVRDHEGRIGLTDDHLRLVVETSKQFDSYLTNVHGTDNDNDNDFSDFRPASKINLRTDKLRYEVPQPSTDDSNADGSGDEIELQVQELETQLQIAKLKHRQKQLRTQRASKGKKAVKTRQVESSDTD</sequence>
<dbReference type="InterPro" id="IPR027417">
    <property type="entry name" value="P-loop_NTPase"/>
</dbReference>
<dbReference type="Gene3D" id="3.40.50.300">
    <property type="entry name" value="P-loop containing nucleotide triphosphate hydrolases"/>
    <property type="match status" value="1"/>
</dbReference>
<dbReference type="InterPro" id="IPR003959">
    <property type="entry name" value="ATPase_AAA_core"/>
</dbReference>
<dbReference type="EMBL" id="MU004340">
    <property type="protein sequence ID" value="KAF2656120.1"/>
    <property type="molecule type" value="Genomic_DNA"/>
</dbReference>
<dbReference type="GO" id="GO:0005524">
    <property type="term" value="F:ATP binding"/>
    <property type="evidence" value="ECO:0007669"/>
    <property type="project" value="InterPro"/>
</dbReference>
<gene>
    <name evidence="4" type="ORF">K491DRAFT_657139</name>
</gene>
<dbReference type="InterPro" id="IPR003593">
    <property type="entry name" value="AAA+_ATPase"/>
</dbReference>
<dbReference type="AlphaFoldDB" id="A0A6A6T8J6"/>
<dbReference type="SUPFAM" id="SSF52540">
    <property type="entry name" value="P-loop containing nucleoside triphosphate hydrolases"/>
    <property type="match status" value="1"/>
</dbReference>
<accession>A0A6A6T8J6</accession>
<evidence type="ECO:0000313" key="4">
    <source>
        <dbReference type="EMBL" id="KAF2656120.1"/>
    </source>
</evidence>
<dbReference type="InterPro" id="IPR029498">
    <property type="entry name" value="HeLo_dom"/>
</dbReference>